<protein>
    <submittedName>
        <fullName evidence="3">DNA-binding MarR family transcriptional regulator</fullName>
    </submittedName>
</protein>
<comment type="subcellular location">
    <subcellularLocation>
        <location evidence="1">Cytoplasm</location>
    </subcellularLocation>
</comment>
<sequence>MPDQPPSSDTVPPPLPLDEQLCFSLYAATIAINRAYKPMLDQLGITYPQFLVLQTLHEAEDGRTIGAIAERLALEPSTITPLAKRLEAAGLVTRLRNPADERQMHVRLTPAGRTCWAGTGCLGPMIVDRSGMTPDRLRALNAEVTALRRALGDPDSAGR</sequence>
<dbReference type="SMART" id="SM00347">
    <property type="entry name" value="HTH_MARR"/>
    <property type="match status" value="1"/>
</dbReference>
<organism evidence="3 4">
    <name type="scientific">Sphingomonas aerolata</name>
    <dbReference type="NCBI Taxonomy" id="185951"/>
    <lineage>
        <taxon>Bacteria</taxon>
        <taxon>Pseudomonadati</taxon>
        <taxon>Pseudomonadota</taxon>
        <taxon>Alphaproteobacteria</taxon>
        <taxon>Sphingomonadales</taxon>
        <taxon>Sphingomonadaceae</taxon>
        <taxon>Sphingomonas</taxon>
    </lineage>
</organism>
<dbReference type="Gene3D" id="1.10.10.10">
    <property type="entry name" value="Winged helix-like DNA-binding domain superfamily/Winged helix DNA-binding domain"/>
    <property type="match status" value="1"/>
</dbReference>
<evidence type="ECO:0000313" key="4">
    <source>
        <dbReference type="Proteomes" id="UP000240996"/>
    </source>
</evidence>
<reference evidence="3 4" key="1">
    <citation type="submission" date="2018-04" db="EMBL/GenBank/DDBJ databases">
        <title>Genomic Encyclopedia of Type Strains, Phase III (KMG-III): the genomes of soil and plant-associated and newly described type strains.</title>
        <authorList>
            <person name="Whitman W."/>
        </authorList>
    </citation>
    <scope>NUCLEOTIDE SEQUENCE [LARGE SCALE GENOMIC DNA]</scope>
    <source>
        <strain evidence="3 4">NW12</strain>
    </source>
</reference>
<dbReference type="InterPro" id="IPR011991">
    <property type="entry name" value="ArsR-like_HTH"/>
</dbReference>
<dbReference type="AlphaFoldDB" id="A0A2T4YRQ0"/>
<name>A0A2T4YRQ0_9SPHN</name>
<dbReference type="PANTHER" id="PTHR33164">
    <property type="entry name" value="TRANSCRIPTIONAL REGULATOR, MARR FAMILY"/>
    <property type="match status" value="1"/>
</dbReference>
<dbReference type="GO" id="GO:0003677">
    <property type="term" value="F:DNA binding"/>
    <property type="evidence" value="ECO:0007669"/>
    <property type="project" value="UniProtKB-KW"/>
</dbReference>
<dbReference type="Pfam" id="PF01047">
    <property type="entry name" value="MarR"/>
    <property type="match status" value="1"/>
</dbReference>
<dbReference type="GO" id="GO:0006950">
    <property type="term" value="P:response to stress"/>
    <property type="evidence" value="ECO:0007669"/>
    <property type="project" value="TreeGrafter"/>
</dbReference>
<dbReference type="EMBL" id="PZZN01000002">
    <property type="protein sequence ID" value="PTM46193.1"/>
    <property type="molecule type" value="Genomic_DNA"/>
</dbReference>
<dbReference type="GO" id="GO:0005737">
    <property type="term" value="C:cytoplasm"/>
    <property type="evidence" value="ECO:0007669"/>
    <property type="project" value="UniProtKB-SubCell"/>
</dbReference>
<proteinExistence type="predicted"/>
<evidence type="ECO:0000259" key="2">
    <source>
        <dbReference type="PROSITE" id="PS50995"/>
    </source>
</evidence>
<dbReference type="PROSITE" id="PS50995">
    <property type="entry name" value="HTH_MARR_2"/>
    <property type="match status" value="1"/>
</dbReference>
<evidence type="ECO:0000313" key="3">
    <source>
        <dbReference type="EMBL" id="PTM46193.1"/>
    </source>
</evidence>
<gene>
    <name evidence="3" type="ORF">C8J24_2433</name>
</gene>
<dbReference type="RefSeq" id="WP_031439715.1">
    <property type="nucleotide sequence ID" value="NZ_JASPFS010000001.1"/>
</dbReference>
<dbReference type="InterPro" id="IPR000835">
    <property type="entry name" value="HTH_MarR-typ"/>
</dbReference>
<dbReference type="InterPro" id="IPR036388">
    <property type="entry name" value="WH-like_DNA-bd_sf"/>
</dbReference>
<dbReference type="CDD" id="cd00090">
    <property type="entry name" value="HTH_ARSR"/>
    <property type="match status" value="1"/>
</dbReference>
<dbReference type="SUPFAM" id="SSF46785">
    <property type="entry name" value="Winged helix' DNA-binding domain"/>
    <property type="match status" value="1"/>
</dbReference>
<dbReference type="PANTHER" id="PTHR33164:SF5">
    <property type="entry name" value="ORGANIC HYDROPEROXIDE RESISTANCE TRANSCRIPTIONAL REGULATOR"/>
    <property type="match status" value="1"/>
</dbReference>
<accession>A0A2T4YRQ0</accession>
<feature type="domain" description="HTH marR-type" evidence="2">
    <location>
        <begin position="18"/>
        <end position="156"/>
    </location>
</feature>
<dbReference type="InterPro" id="IPR039422">
    <property type="entry name" value="MarR/SlyA-like"/>
</dbReference>
<dbReference type="InterPro" id="IPR036390">
    <property type="entry name" value="WH_DNA-bd_sf"/>
</dbReference>
<dbReference type="GO" id="GO:0003700">
    <property type="term" value="F:DNA-binding transcription factor activity"/>
    <property type="evidence" value="ECO:0007669"/>
    <property type="project" value="InterPro"/>
</dbReference>
<dbReference type="Proteomes" id="UP000240996">
    <property type="component" value="Unassembled WGS sequence"/>
</dbReference>
<evidence type="ECO:0000256" key="1">
    <source>
        <dbReference type="ARBA" id="ARBA00004496"/>
    </source>
</evidence>
<keyword evidence="3" id="KW-0238">DNA-binding</keyword>
<keyword evidence="4" id="KW-1185">Reference proteome</keyword>
<comment type="caution">
    <text evidence="3">The sequence shown here is derived from an EMBL/GenBank/DDBJ whole genome shotgun (WGS) entry which is preliminary data.</text>
</comment>